<sequence length="95" mass="10948">MGSHPVVSDRLDREQLRLRAATDEALQRLAGIRQEIEILERDSKEAREAAYSLDRIERFLGRLQQALILYDRADSNAELRSELDELMGRVAALRK</sequence>
<feature type="coiled-coil region" evidence="1">
    <location>
        <begin position="22"/>
        <end position="49"/>
    </location>
</feature>
<protein>
    <submittedName>
        <fullName evidence="2">Uncharacterized protein</fullName>
    </submittedName>
</protein>
<keyword evidence="1" id="KW-0175">Coiled coil</keyword>
<accession>T1AMV9</accession>
<organism evidence="2">
    <name type="scientific">mine drainage metagenome</name>
    <dbReference type="NCBI Taxonomy" id="410659"/>
    <lineage>
        <taxon>unclassified sequences</taxon>
        <taxon>metagenomes</taxon>
        <taxon>ecological metagenomes</taxon>
    </lineage>
</organism>
<dbReference type="AlphaFoldDB" id="T1AMV9"/>
<dbReference type="EMBL" id="AUZZ01002045">
    <property type="protein sequence ID" value="EQD61961.1"/>
    <property type="molecule type" value="Genomic_DNA"/>
</dbReference>
<reference evidence="2" key="2">
    <citation type="journal article" date="2014" name="ISME J.">
        <title>Microbial stratification in low pH oxic and suboxic macroscopic growths along an acid mine drainage.</title>
        <authorList>
            <person name="Mendez-Garcia C."/>
            <person name="Mesa V."/>
            <person name="Sprenger R.R."/>
            <person name="Richter M."/>
            <person name="Diez M.S."/>
            <person name="Solano J."/>
            <person name="Bargiela R."/>
            <person name="Golyshina O.V."/>
            <person name="Manteca A."/>
            <person name="Ramos J.L."/>
            <person name="Gallego J.R."/>
            <person name="Llorente I."/>
            <person name="Martins Dos Santos V.A."/>
            <person name="Jensen O.N."/>
            <person name="Pelaez A.I."/>
            <person name="Sanchez J."/>
            <person name="Ferrer M."/>
        </authorList>
    </citation>
    <scope>NUCLEOTIDE SEQUENCE</scope>
</reference>
<reference evidence="2" key="1">
    <citation type="submission" date="2013-08" db="EMBL/GenBank/DDBJ databases">
        <authorList>
            <person name="Mendez C."/>
            <person name="Richter M."/>
            <person name="Ferrer M."/>
            <person name="Sanchez J."/>
        </authorList>
    </citation>
    <scope>NUCLEOTIDE SEQUENCE</scope>
</reference>
<comment type="caution">
    <text evidence="2">The sequence shown here is derived from an EMBL/GenBank/DDBJ whole genome shotgun (WGS) entry which is preliminary data.</text>
</comment>
<feature type="non-terminal residue" evidence="2">
    <location>
        <position position="95"/>
    </location>
</feature>
<name>T1AMV9_9ZZZZ</name>
<evidence type="ECO:0000256" key="1">
    <source>
        <dbReference type="SAM" id="Coils"/>
    </source>
</evidence>
<gene>
    <name evidence="2" type="ORF">B2A_03043</name>
</gene>
<evidence type="ECO:0000313" key="2">
    <source>
        <dbReference type="EMBL" id="EQD61961.1"/>
    </source>
</evidence>
<proteinExistence type="predicted"/>